<comment type="similarity">
    <text evidence="3">Belongs to the GST superfamily. Tau family.</text>
</comment>
<dbReference type="InterPro" id="IPR004045">
    <property type="entry name" value="Glutathione_S-Trfase_N"/>
</dbReference>
<gene>
    <name evidence="7" type="ORF">Csa_4G303170</name>
</gene>
<dbReference type="InterPro" id="IPR036249">
    <property type="entry name" value="Thioredoxin-like_sf"/>
</dbReference>
<dbReference type="SUPFAM" id="SSF47616">
    <property type="entry name" value="GST C-terminal domain-like"/>
    <property type="match status" value="1"/>
</dbReference>
<dbReference type="InterPro" id="IPR010987">
    <property type="entry name" value="Glutathione-S-Trfase_C-like"/>
</dbReference>
<dbReference type="Pfam" id="PF00043">
    <property type="entry name" value="GST_C"/>
    <property type="match status" value="1"/>
</dbReference>
<dbReference type="Gene3D" id="1.20.1050.10">
    <property type="match status" value="1"/>
</dbReference>
<evidence type="ECO:0000256" key="3">
    <source>
        <dbReference type="ARBA" id="ARBA00025743"/>
    </source>
</evidence>
<dbReference type="EMBL" id="CM002925">
    <property type="protein sequence ID" value="KGN54318.1"/>
    <property type="molecule type" value="Genomic_DNA"/>
</dbReference>
<evidence type="ECO:0000256" key="1">
    <source>
        <dbReference type="ARBA" id="ARBA00012452"/>
    </source>
</evidence>
<dbReference type="InterPro" id="IPR040079">
    <property type="entry name" value="Glutathione_S-Trfase"/>
</dbReference>
<reference evidence="7 8" key="3">
    <citation type="journal article" date="2010" name="BMC Genomics">
        <title>Transcriptome sequencing and comparative analysis of cucumber flowers with different sex types.</title>
        <authorList>
            <person name="Guo S."/>
            <person name="Zheng Y."/>
            <person name="Joung J.G."/>
            <person name="Liu S."/>
            <person name="Zhang Z."/>
            <person name="Crasta O.R."/>
            <person name="Sobral B.W."/>
            <person name="Xu Y."/>
            <person name="Huang S."/>
            <person name="Fei Z."/>
        </authorList>
    </citation>
    <scope>NUCLEOTIDE SEQUENCE [LARGE SCALE GENOMIC DNA]</scope>
    <source>
        <strain evidence="8">cv. 9930</strain>
    </source>
</reference>
<dbReference type="PROSITE" id="PS50404">
    <property type="entry name" value="GST_NTER"/>
    <property type="match status" value="1"/>
</dbReference>
<dbReference type="Gramene" id="KGN54318">
    <property type="protein sequence ID" value="KGN54318"/>
    <property type="gene ID" value="Csa_4G303170"/>
</dbReference>
<comment type="catalytic activity">
    <reaction evidence="4">
        <text>RX + glutathione = an S-substituted glutathione + a halide anion + H(+)</text>
        <dbReference type="Rhea" id="RHEA:16437"/>
        <dbReference type="ChEBI" id="CHEBI:15378"/>
        <dbReference type="ChEBI" id="CHEBI:16042"/>
        <dbReference type="ChEBI" id="CHEBI:17792"/>
        <dbReference type="ChEBI" id="CHEBI:57925"/>
        <dbReference type="ChEBI" id="CHEBI:90779"/>
        <dbReference type="EC" id="2.5.1.18"/>
    </reaction>
</comment>
<feature type="domain" description="GST N-terminal" evidence="5">
    <location>
        <begin position="6"/>
        <end position="86"/>
    </location>
</feature>
<dbReference type="FunFam" id="3.40.30.10:FF:000044">
    <property type="entry name" value="Glutathione S-transferase GSTU6"/>
    <property type="match status" value="1"/>
</dbReference>
<dbReference type="eggNOG" id="KOG0406">
    <property type="taxonomic scope" value="Eukaryota"/>
</dbReference>
<dbReference type="Pfam" id="PF02798">
    <property type="entry name" value="GST_N"/>
    <property type="match status" value="1"/>
</dbReference>
<dbReference type="InterPro" id="IPR036282">
    <property type="entry name" value="Glutathione-S-Trfase_C_sf"/>
</dbReference>
<dbReference type="CDD" id="cd03058">
    <property type="entry name" value="GST_N_Tau"/>
    <property type="match status" value="1"/>
</dbReference>
<dbReference type="SFLD" id="SFLDG01152">
    <property type="entry name" value="Main.3:_Omega-_and_Tau-like"/>
    <property type="match status" value="1"/>
</dbReference>
<dbReference type="GO" id="GO:0004364">
    <property type="term" value="F:glutathione transferase activity"/>
    <property type="evidence" value="ECO:0000318"/>
    <property type="project" value="GO_Central"/>
</dbReference>
<dbReference type="EC" id="2.5.1.18" evidence="1"/>
<evidence type="ECO:0000256" key="4">
    <source>
        <dbReference type="ARBA" id="ARBA00047960"/>
    </source>
</evidence>
<sequence length="224" mass="25487">MAGEDQEVQVFGFRSGPYSLRVELALKLKGVVYEHIDEDLVNKKSDLLVKYNPIYKKVPVLVHHGKPISESLVILEYIDETWTENYAILPQDPYQRALARFWAKYIDDKVVPAAQKVARSQEDEREKSIEDAQATLEPLEKELENKSFFGGDKIGFVDIVGLVLARWVPATEEAVGFELLSAHKFPNLTKWSQNFVNHSVAKEVLPKKDVLVAFLKNVVFSTKN</sequence>
<evidence type="ECO:0000313" key="8">
    <source>
        <dbReference type="Proteomes" id="UP000029981"/>
    </source>
</evidence>
<protein>
    <recommendedName>
        <fullName evidence="1">glutathione transferase</fullName>
        <ecNumber evidence="1">2.5.1.18</ecNumber>
    </recommendedName>
</protein>
<dbReference type="FunFam" id="1.20.1050.10:FF:000012">
    <property type="entry name" value="Tau class glutathione S-transferase"/>
    <property type="match status" value="1"/>
</dbReference>
<name>A0A0A0KXR4_CUCSA</name>
<reference evidence="7 8" key="4">
    <citation type="journal article" date="2011" name="BMC Genomics">
        <title>RNA-Seq improves annotation of protein-coding genes in the cucumber genome.</title>
        <authorList>
            <person name="Li Z."/>
            <person name="Zhang Z."/>
            <person name="Yan P."/>
            <person name="Huang S."/>
            <person name="Fei Z."/>
            <person name="Lin K."/>
        </authorList>
    </citation>
    <scope>NUCLEOTIDE SEQUENCE [LARGE SCALE GENOMIC DNA]</scope>
    <source>
        <strain evidence="8">cv. 9930</strain>
    </source>
</reference>
<reference evidence="7 8" key="1">
    <citation type="journal article" date="2009" name="Nat. Genet.">
        <title>The genome of the cucumber, Cucumis sativus L.</title>
        <authorList>
            <person name="Huang S."/>
            <person name="Li R."/>
            <person name="Zhang Z."/>
            <person name="Li L."/>
            <person name="Gu X."/>
            <person name="Fan W."/>
            <person name="Lucas W.J."/>
            <person name="Wang X."/>
            <person name="Xie B."/>
            <person name="Ni P."/>
            <person name="Ren Y."/>
            <person name="Zhu H."/>
            <person name="Li J."/>
            <person name="Lin K."/>
            <person name="Jin W."/>
            <person name="Fei Z."/>
            <person name="Li G."/>
            <person name="Staub J."/>
            <person name="Kilian A."/>
            <person name="van der Vossen E.A."/>
            <person name="Wu Y."/>
            <person name="Guo J."/>
            <person name="He J."/>
            <person name="Jia Z."/>
            <person name="Ren Y."/>
            <person name="Tian G."/>
            <person name="Lu Y."/>
            <person name="Ruan J."/>
            <person name="Qian W."/>
            <person name="Wang M."/>
            <person name="Huang Q."/>
            <person name="Li B."/>
            <person name="Xuan Z."/>
            <person name="Cao J."/>
            <person name="Asan"/>
            <person name="Wu Z."/>
            <person name="Zhang J."/>
            <person name="Cai Q."/>
            <person name="Bai Y."/>
            <person name="Zhao B."/>
            <person name="Han Y."/>
            <person name="Li Y."/>
            <person name="Li X."/>
            <person name="Wang S."/>
            <person name="Shi Q."/>
            <person name="Liu S."/>
            <person name="Cho W.K."/>
            <person name="Kim J.Y."/>
            <person name="Xu Y."/>
            <person name="Heller-Uszynska K."/>
            <person name="Miao H."/>
            <person name="Cheng Z."/>
            <person name="Zhang S."/>
            <person name="Wu J."/>
            <person name="Yang Y."/>
            <person name="Kang H."/>
            <person name="Li M."/>
            <person name="Liang H."/>
            <person name="Ren X."/>
            <person name="Shi Z."/>
            <person name="Wen M."/>
            <person name="Jian M."/>
            <person name="Yang H."/>
            <person name="Zhang G."/>
            <person name="Yang Z."/>
            <person name="Chen R."/>
            <person name="Liu S."/>
            <person name="Li J."/>
            <person name="Ma L."/>
            <person name="Liu H."/>
            <person name="Zhou Y."/>
            <person name="Zhao J."/>
            <person name="Fang X."/>
            <person name="Li G."/>
            <person name="Fang L."/>
            <person name="Li Y."/>
            <person name="Liu D."/>
            <person name="Zheng H."/>
            <person name="Zhang Y."/>
            <person name="Qin N."/>
            <person name="Li Z."/>
            <person name="Yang G."/>
            <person name="Yang S."/>
            <person name="Bolund L."/>
            <person name="Kristiansen K."/>
            <person name="Zheng H."/>
            <person name="Li S."/>
            <person name="Zhang X."/>
            <person name="Yang H."/>
            <person name="Wang J."/>
            <person name="Sun R."/>
            <person name="Zhang B."/>
            <person name="Jiang S."/>
            <person name="Wang J."/>
            <person name="Du Y."/>
            <person name="Li S."/>
        </authorList>
    </citation>
    <scope>NUCLEOTIDE SEQUENCE [LARGE SCALE GENOMIC DNA]</scope>
    <source>
        <strain evidence="8">cv. 9930</strain>
    </source>
</reference>
<dbReference type="OrthoDB" id="4951845at2759"/>
<dbReference type="OMA" id="IWLRTIQ"/>
<dbReference type="SFLD" id="SFLDG00358">
    <property type="entry name" value="Main_(cytGST)"/>
    <property type="match status" value="1"/>
</dbReference>
<dbReference type="InterPro" id="IPR004046">
    <property type="entry name" value="GST_C"/>
</dbReference>
<keyword evidence="8" id="KW-1185">Reference proteome</keyword>
<reference evidence="7 8" key="2">
    <citation type="journal article" date="2009" name="PLoS ONE">
        <title>An integrated genetic and cytogenetic map of the cucumber genome.</title>
        <authorList>
            <person name="Ren Y."/>
            <person name="Zhang Z."/>
            <person name="Liu J."/>
            <person name="Staub J.E."/>
            <person name="Han Y."/>
            <person name="Cheng Z."/>
            <person name="Li X."/>
            <person name="Lu J."/>
            <person name="Miao H."/>
            <person name="Kang H."/>
            <person name="Xie B."/>
            <person name="Gu X."/>
            <person name="Wang X."/>
            <person name="Du Y."/>
            <person name="Jin W."/>
            <person name="Huang S."/>
        </authorList>
    </citation>
    <scope>NUCLEOTIDE SEQUENCE [LARGE SCALE GENOMIC DNA]</scope>
    <source>
        <strain evidence="8">cv. 9930</strain>
    </source>
</reference>
<dbReference type="KEGG" id="csv:101215228"/>
<dbReference type="STRING" id="3659.A0A0A0KXR4"/>
<accession>A0A0A0KXR4</accession>
<proteinExistence type="inferred from homology"/>
<dbReference type="Proteomes" id="UP000029981">
    <property type="component" value="Chromosome 4"/>
</dbReference>
<dbReference type="GO" id="GO:0005737">
    <property type="term" value="C:cytoplasm"/>
    <property type="evidence" value="ECO:0000318"/>
    <property type="project" value="GO_Central"/>
</dbReference>
<keyword evidence="2" id="KW-0808">Transferase</keyword>
<dbReference type="GO" id="GO:0006749">
    <property type="term" value="P:glutathione metabolic process"/>
    <property type="evidence" value="ECO:0000318"/>
    <property type="project" value="GO_Central"/>
</dbReference>
<dbReference type="PROSITE" id="PS50405">
    <property type="entry name" value="GST_CTER"/>
    <property type="match status" value="1"/>
</dbReference>
<dbReference type="Gene3D" id="3.40.30.10">
    <property type="entry name" value="Glutaredoxin"/>
    <property type="match status" value="1"/>
</dbReference>
<evidence type="ECO:0000259" key="6">
    <source>
        <dbReference type="PROSITE" id="PS50405"/>
    </source>
</evidence>
<evidence type="ECO:0000259" key="5">
    <source>
        <dbReference type="PROSITE" id="PS50404"/>
    </source>
</evidence>
<dbReference type="SUPFAM" id="SSF52833">
    <property type="entry name" value="Thioredoxin-like"/>
    <property type="match status" value="1"/>
</dbReference>
<organism evidence="7 8">
    <name type="scientific">Cucumis sativus</name>
    <name type="common">Cucumber</name>
    <dbReference type="NCBI Taxonomy" id="3659"/>
    <lineage>
        <taxon>Eukaryota</taxon>
        <taxon>Viridiplantae</taxon>
        <taxon>Streptophyta</taxon>
        <taxon>Embryophyta</taxon>
        <taxon>Tracheophyta</taxon>
        <taxon>Spermatophyta</taxon>
        <taxon>Magnoliopsida</taxon>
        <taxon>eudicotyledons</taxon>
        <taxon>Gunneridae</taxon>
        <taxon>Pentapetalae</taxon>
        <taxon>rosids</taxon>
        <taxon>fabids</taxon>
        <taxon>Cucurbitales</taxon>
        <taxon>Cucurbitaceae</taxon>
        <taxon>Benincaseae</taxon>
        <taxon>Cucumis</taxon>
    </lineage>
</organism>
<dbReference type="InterPro" id="IPR045074">
    <property type="entry name" value="GST_C_Tau"/>
</dbReference>
<dbReference type="PANTHER" id="PTHR11260:SF676">
    <property type="entry name" value="GLUTATHIONE S-TRANSFERASE U8"/>
    <property type="match status" value="1"/>
</dbReference>
<dbReference type="SFLD" id="SFLDS00019">
    <property type="entry name" value="Glutathione_Transferase_(cytos"/>
    <property type="match status" value="1"/>
</dbReference>
<dbReference type="InterPro" id="IPR045073">
    <property type="entry name" value="Omega/Tau-like"/>
</dbReference>
<evidence type="ECO:0000256" key="2">
    <source>
        <dbReference type="ARBA" id="ARBA00022679"/>
    </source>
</evidence>
<dbReference type="CDD" id="cd03185">
    <property type="entry name" value="GST_C_Tau"/>
    <property type="match status" value="1"/>
</dbReference>
<dbReference type="AlphaFoldDB" id="A0A0A0KXR4"/>
<feature type="domain" description="GST C-terminal" evidence="6">
    <location>
        <begin position="92"/>
        <end position="220"/>
    </location>
</feature>
<dbReference type="PANTHER" id="PTHR11260">
    <property type="entry name" value="GLUTATHIONE S-TRANSFERASE, GST, SUPERFAMILY, GST DOMAIN CONTAINING"/>
    <property type="match status" value="1"/>
</dbReference>
<evidence type="ECO:0000313" key="7">
    <source>
        <dbReference type="EMBL" id="KGN54318.1"/>
    </source>
</evidence>